<dbReference type="InterPro" id="IPR003018">
    <property type="entry name" value="GAF"/>
</dbReference>
<evidence type="ECO:0000256" key="7">
    <source>
        <dbReference type="ARBA" id="ARBA00023012"/>
    </source>
</evidence>
<dbReference type="EMBL" id="NOZR01000023">
    <property type="protein sequence ID" value="OYN76152.1"/>
    <property type="molecule type" value="Genomic_DNA"/>
</dbReference>
<dbReference type="InterPro" id="IPR004358">
    <property type="entry name" value="Sig_transdc_His_kin-like_C"/>
</dbReference>
<accession>A0A255DGR8</accession>
<dbReference type="PROSITE" id="PS50109">
    <property type="entry name" value="HIS_KIN"/>
    <property type="match status" value="1"/>
</dbReference>
<dbReference type="FunFam" id="3.30.565.10:FF:000006">
    <property type="entry name" value="Sensor histidine kinase WalK"/>
    <property type="match status" value="1"/>
</dbReference>
<dbReference type="Pfam" id="PF16927">
    <property type="entry name" value="HisKA_7TM"/>
    <property type="match status" value="1"/>
</dbReference>
<dbReference type="InterPro" id="IPR036890">
    <property type="entry name" value="HATPase_C_sf"/>
</dbReference>
<feature type="transmembrane region" description="Helical" evidence="9">
    <location>
        <begin position="66"/>
        <end position="84"/>
    </location>
</feature>
<dbReference type="PANTHER" id="PTHR43047">
    <property type="entry name" value="TWO-COMPONENT HISTIDINE PROTEIN KINASE"/>
    <property type="match status" value="1"/>
</dbReference>
<dbReference type="OrthoDB" id="9810730at2"/>
<dbReference type="RefSeq" id="WP_094483367.1">
    <property type="nucleotide sequence ID" value="NZ_NOZR01000023.1"/>
</dbReference>
<feature type="coiled-coil region" evidence="8">
    <location>
        <begin position="459"/>
        <end position="486"/>
    </location>
</feature>
<feature type="transmembrane region" description="Helical" evidence="9">
    <location>
        <begin position="134"/>
        <end position="154"/>
    </location>
</feature>
<sequence length="735" mass="80901">MDLFILIATFFANFMLGLLVLLRDAKSGMARSFILLCVFIDIWLVANFITNHALDIAINVAANKLAFVSAYSILLSAVLFTFFFPHRRDISRRRAWVLSSVAVIALLFSATDAVTGTVIQQPGGVLDFSVGPLLWLYVVGALFFFGFIAWNLSARHDRDKRESAQAHSVLVAFLLTAALVMITNGLLPLVGLGWGATRFSPLATVILVGAISYLIARRGLFDIRSATVRTLSYAASLLTLSVVFYSIAYLISATVLNGDITKVVDVNPIAIILVVGFAFALAFQPTKRFFDTVTDGIFYRDQYKVEDFFARFGEVLTTTDDLRNLLQSAATELATTLKLDQVFFWLHPEEGVIERHLAAGTPGHPTLTSRDIAMLDDYAAGASTSLVNPELLGDQHRALRKLLHQNGIAVVMPLRHRDTTFGYVALGNRLSGTYTDRDRDTLAGATNELVIAIQNALSLREVKAINATLEERIALATKQLRRSNAKLRHLDEVKDEFMSMASHQLRTPLAGVKGNLSMVLEGDMGPLFPKQEQVLRQAFTSSDRMAGLVSDFLNVSRIQTGKFVIEKAPFDLHAAVKEEIDLLKPIAATHQMTLQFNVDGDDFAVTADESKLRQVVMNFVDNAIYYSHPNSTITINLVRTKGAAMLTVVDTGIGVPKAEQARLFKKFFRAKNARTQRPDGTGVGLFLAQKVIASHHGSLIFHSEENKGSTFGFRLPTHPHVAGHTIERGSASTRE</sequence>
<evidence type="ECO:0000256" key="3">
    <source>
        <dbReference type="ARBA" id="ARBA00012438"/>
    </source>
</evidence>
<dbReference type="Gene3D" id="3.30.565.10">
    <property type="entry name" value="Histidine kinase-like ATPase, C-terminal domain"/>
    <property type="match status" value="1"/>
</dbReference>
<dbReference type="GO" id="GO:0009927">
    <property type="term" value="F:histidine phosphotransfer kinase activity"/>
    <property type="evidence" value="ECO:0007669"/>
    <property type="project" value="TreeGrafter"/>
</dbReference>
<dbReference type="GO" id="GO:0005886">
    <property type="term" value="C:plasma membrane"/>
    <property type="evidence" value="ECO:0007669"/>
    <property type="project" value="UniProtKB-SubCell"/>
</dbReference>
<comment type="caution">
    <text evidence="11">The sequence shown here is derived from an EMBL/GenBank/DDBJ whole genome shotgun (WGS) entry which is preliminary data.</text>
</comment>
<evidence type="ECO:0000256" key="6">
    <source>
        <dbReference type="ARBA" id="ARBA00022777"/>
    </source>
</evidence>
<dbReference type="InterPro" id="IPR005467">
    <property type="entry name" value="His_kinase_dom"/>
</dbReference>
<dbReference type="PRINTS" id="PR00344">
    <property type="entry name" value="BCTRLSENSOR"/>
</dbReference>
<dbReference type="Proteomes" id="UP000216063">
    <property type="component" value="Unassembled WGS sequence"/>
</dbReference>
<dbReference type="SMART" id="SM00388">
    <property type="entry name" value="HisKA"/>
    <property type="match status" value="1"/>
</dbReference>
<evidence type="ECO:0000256" key="2">
    <source>
        <dbReference type="ARBA" id="ARBA00004236"/>
    </source>
</evidence>
<proteinExistence type="predicted"/>
<keyword evidence="9" id="KW-0472">Membrane</keyword>
<dbReference type="GO" id="GO:0000155">
    <property type="term" value="F:phosphorelay sensor kinase activity"/>
    <property type="evidence" value="ECO:0007669"/>
    <property type="project" value="InterPro"/>
</dbReference>
<dbReference type="Gene3D" id="3.30.450.40">
    <property type="match status" value="1"/>
</dbReference>
<feature type="transmembrane region" description="Helical" evidence="9">
    <location>
        <begin position="96"/>
        <end position="114"/>
    </location>
</feature>
<reference evidence="11 12" key="1">
    <citation type="submission" date="2017-07" db="EMBL/GenBank/DDBJ databases">
        <title>The new phylogeny of genus Mycobacterium.</title>
        <authorList>
            <person name="Tortoli E."/>
            <person name="Trovato A."/>
            <person name="Cirillo D.M."/>
        </authorList>
    </citation>
    <scope>NUCLEOTIDE SEQUENCE [LARGE SCALE GENOMIC DNA]</scope>
    <source>
        <strain evidence="11 12">ATCC 33027</strain>
    </source>
</reference>
<evidence type="ECO:0000313" key="11">
    <source>
        <dbReference type="EMBL" id="OYN76152.1"/>
    </source>
</evidence>
<keyword evidence="9" id="KW-1133">Transmembrane helix</keyword>
<dbReference type="Pfam" id="PF02518">
    <property type="entry name" value="HATPase_c"/>
    <property type="match status" value="1"/>
</dbReference>
<feature type="domain" description="Histidine kinase" evidence="10">
    <location>
        <begin position="500"/>
        <end position="719"/>
    </location>
</feature>
<protein>
    <recommendedName>
        <fullName evidence="3">histidine kinase</fullName>
        <ecNumber evidence="3">2.7.13.3</ecNumber>
    </recommendedName>
</protein>
<dbReference type="AlphaFoldDB" id="A0A255DGR8"/>
<dbReference type="InterPro" id="IPR031621">
    <property type="entry name" value="HisKA_7TM"/>
</dbReference>
<keyword evidence="12" id="KW-1185">Reference proteome</keyword>
<keyword evidence="5" id="KW-0808">Transferase</keyword>
<evidence type="ECO:0000256" key="5">
    <source>
        <dbReference type="ARBA" id="ARBA00022679"/>
    </source>
</evidence>
<keyword evidence="6" id="KW-0418">Kinase</keyword>
<dbReference type="InterPro" id="IPR003661">
    <property type="entry name" value="HisK_dim/P_dom"/>
</dbReference>
<organism evidence="11 12">
    <name type="scientific">Mycolicibacterium sphagni</name>
    <dbReference type="NCBI Taxonomy" id="1786"/>
    <lineage>
        <taxon>Bacteria</taxon>
        <taxon>Bacillati</taxon>
        <taxon>Actinomycetota</taxon>
        <taxon>Actinomycetes</taxon>
        <taxon>Mycobacteriales</taxon>
        <taxon>Mycobacteriaceae</taxon>
        <taxon>Mycolicibacterium</taxon>
    </lineage>
</organism>
<gene>
    <name evidence="11" type="ORF">CG716_22630</name>
</gene>
<dbReference type="CDD" id="cd00082">
    <property type="entry name" value="HisKA"/>
    <property type="match status" value="1"/>
</dbReference>
<evidence type="ECO:0000256" key="8">
    <source>
        <dbReference type="SAM" id="Coils"/>
    </source>
</evidence>
<keyword evidence="8" id="KW-0175">Coiled coil</keyword>
<dbReference type="Pfam" id="PF13492">
    <property type="entry name" value="GAF_3"/>
    <property type="match status" value="1"/>
</dbReference>
<dbReference type="InterPro" id="IPR036097">
    <property type="entry name" value="HisK_dim/P_sf"/>
</dbReference>
<evidence type="ECO:0000313" key="12">
    <source>
        <dbReference type="Proteomes" id="UP000216063"/>
    </source>
</evidence>
<evidence type="ECO:0000256" key="1">
    <source>
        <dbReference type="ARBA" id="ARBA00000085"/>
    </source>
</evidence>
<comment type="catalytic activity">
    <reaction evidence="1">
        <text>ATP + protein L-histidine = ADP + protein N-phospho-L-histidine.</text>
        <dbReference type="EC" id="2.7.13.3"/>
    </reaction>
</comment>
<evidence type="ECO:0000259" key="10">
    <source>
        <dbReference type="PROSITE" id="PS50109"/>
    </source>
</evidence>
<dbReference type="SMART" id="SM00387">
    <property type="entry name" value="HATPase_c"/>
    <property type="match status" value="1"/>
</dbReference>
<dbReference type="SUPFAM" id="SSF55781">
    <property type="entry name" value="GAF domain-like"/>
    <property type="match status" value="1"/>
</dbReference>
<feature type="transmembrane region" description="Helical" evidence="9">
    <location>
        <begin position="6"/>
        <end position="22"/>
    </location>
</feature>
<dbReference type="SMART" id="SM00065">
    <property type="entry name" value="GAF"/>
    <property type="match status" value="1"/>
</dbReference>
<dbReference type="InterPro" id="IPR003594">
    <property type="entry name" value="HATPase_dom"/>
</dbReference>
<feature type="transmembrane region" description="Helical" evidence="9">
    <location>
        <begin position="263"/>
        <end position="283"/>
    </location>
</feature>
<feature type="transmembrane region" description="Helical" evidence="9">
    <location>
        <begin position="34"/>
        <end position="54"/>
    </location>
</feature>
<dbReference type="EC" id="2.7.13.3" evidence="3"/>
<feature type="transmembrane region" description="Helical" evidence="9">
    <location>
        <begin position="199"/>
        <end position="216"/>
    </location>
</feature>
<dbReference type="InterPro" id="IPR029016">
    <property type="entry name" value="GAF-like_dom_sf"/>
</dbReference>
<comment type="subcellular location">
    <subcellularLocation>
        <location evidence="2">Cell membrane</location>
    </subcellularLocation>
</comment>
<feature type="transmembrane region" description="Helical" evidence="9">
    <location>
        <begin position="228"/>
        <end position="251"/>
    </location>
</feature>
<keyword evidence="9" id="KW-0812">Transmembrane</keyword>
<keyword evidence="7" id="KW-0902">Two-component regulatory system</keyword>
<dbReference type="SUPFAM" id="SSF55874">
    <property type="entry name" value="ATPase domain of HSP90 chaperone/DNA topoisomerase II/histidine kinase"/>
    <property type="match status" value="1"/>
</dbReference>
<dbReference type="SUPFAM" id="SSF47384">
    <property type="entry name" value="Homodimeric domain of signal transducing histidine kinase"/>
    <property type="match status" value="1"/>
</dbReference>
<dbReference type="Gene3D" id="1.10.287.130">
    <property type="match status" value="1"/>
</dbReference>
<evidence type="ECO:0000256" key="9">
    <source>
        <dbReference type="SAM" id="Phobius"/>
    </source>
</evidence>
<dbReference type="Pfam" id="PF00512">
    <property type="entry name" value="HisKA"/>
    <property type="match status" value="1"/>
</dbReference>
<dbReference type="PANTHER" id="PTHR43047:SF72">
    <property type="entry name" value="OSMOSENSING HISTIDINE PROTEIN KINASE SLN1"/>
    <property type="match status" value="1"/>
</dbReference>
<feature type="transmembrane region" description="Helical" evidence="9">
    <location>
        <begin position="166"/>
        <end position="187"/>
    </location>
</feature>
<keyword evidence="4" id="KW-0597">Phosphoprotein</keyword>
<name>A0A255DGR8_9MYCO</name>
<evidence type="ECO:0000256" key="4">
    <source>
        <dbReference type="ARBA" id="ARBA00022553"/>
    </source>
</evidence>